<gene>
    <name evidence="2" type="ORF">LY90DRAFT_672494</name>
</gene>
<dbReference type="OrthoDB" id="97518at2759"/>
<dbReference type="SUPFAM" id="SSF54518">
    <property type="entry name" value="Tubby C-terminal domain-like"/>
    <property type="match status" value="1"/>
</dbReference>
<evidence type="ECO:0000256" key="1">
    <source>
        <dbReference type="ARBA" id="ARBA00005437"/>
    </source>
</evidence>
<accession>A0A1Y2BWB5</accession>
<reference evidence="2 3" key="1">
    <citation type="submission" date="2016-08" db="EMBL/GenBank/DDBJ databases">
        <title>A Parts List for Fungal Cellulosomes Revealed by Comparative Genomics.</title>
        <authorList>
            <consortium name="DOE Joint Genome Institute"/>
            <person name="Haitjema C.H."/>
            <person name="Gilmore S.P."/>
            <person name="Henske J.K."/>
            <person name="Solomon K.V."/>
            <person name="De Groot R."/>
            <person name="Kuo A."/>
            <person name="Mondo S.J."/>
            <person name="Salamov A.A."/>
            <person name="Labutti K."/>
            <person name="Zhao Z."/>
            <person name="Chiniquy J."/>
            <person name="Barry K."/>
            <person name="Brewer H.M."/>
            <person name="Purvine S.O."/>
            <person name="Wright A.T."/>
            <person name="Boxma B."/>
            <person name="Van Alen T."/>
            <person name="Hackstein J.H."/>
            <person name="Baker S.E."/>
            <person name="Grigoriev I.V."/>
            <person name="O'Malley M.A."/>
        </authorList>
    </citation>
    <scope>NUCLEOTIDE SEQUENCE [LARGE SCALE GENOMIC DNA]</scope>
    <source>
        <strain evidence="2 3">G1</strain>
    </source>
</reference>
<comment type="similarity">
    <text evidence="1">Belongs to the LOR family.</text>
</comment>
<name>A0A1Y2BWB5_9FUNG</name>
<protein>
    <recommendedName>
        <fullName evidence="4">Tubby C-terminal domain-containing protein</fullName>
    </recommendedName>
</protein>
<dbReference type="Pfam" id="PF04525">
    <property type="entry name" value="LOR"/>
    <property type="match status" value="1"/>
</dbReference>
<sequence>MGYFEEICKKKLQSPNGEGLVVVSPVFLSKENMTFIIERTNNKLAKFIFKISDKDGNKIYKGRKTNRKRIIYSVDSEEPLFTVKETNSRKSRKKMYLGKNKKGRFLGIIRAKHNHSNEDRKYSKFNYKVKFHNSVSKRNEFIEMNSDEDESICALFHGKEKEDAPVICKMIRAQDDPNHLTVQLAKDVDYMFILGLALFFFDIKDYTNADEKIIGRKRIFIDGNRNSYVPDFCSENVFYFHSNDGIKFTRCWGGSSDFIKDMNKANDSNSVQNFVFKNFESFPYYSGNDKNNKNKESFYATYTGNNTYVRRYDENDGLMNKESFHLYYEGKNNS</sequence>
<evidence type="ECO:0000313" key="2">
    <source>
        <dbReference type="EMBL" id="ORY38954.1"/>
    </source>
</evidence>
<dbReference type="EMBL" id="MCOG01000134">
    <property type="protein sequence ID" value="ORY38954.1"/>
    <property type="molecule type" value="Genomic_DNA"/>
</dbReference>
<dbReference type="AlphaFoldDB" id="A0A1Y2BWB5"/>
<dbReference type="InterPro" id="IPR038595">
    <property type="entry name" value="LOR_sf"/>
</dbReference>
<dbReference type="Gene3D" id="2.40.160.200">
    <property type="entry name" value="LURP1-related"/>
    <property type="match status" value="1"/>
</dbReference>
<evidence type="ECO:0008006" key="4">
    <source>
        <dbReference type="Google" id="ProtNLM"/>
    </source>
</evidence>
<dbReference type="Proteomes" id="UP000193920">
    <property type="component" value="Unassembled WGS sequence"/>
</dbReference>
<comment type="caution">
    <text evidence="2">The sequence shown here is derived from an EMBL/GenBank/DDBJ whole genome shotgun (WGS) entry which is preliminary data.</text>
</comment>
<dbReference type="InterPro" id="IPR025659">
    <property type="entry name" value="Tubby-like_C"/>
</dbReference>
<evidence type="ECO:0000313" key="3">
    <source>
        <dbReference type="Proteomes" id="UP000193920"/>
    </source>
</evidence>
<proteinExistence type="inferred from homology"/>
<keyword evidence="3" id="KW-1185">Reference proteome</keyword>
<organism evidence="2 3">
    <name type="scientific">Neocallimastix californiae</name>
    <dbReference type="NCBI Taxonomy" id="1754190"/>
    <lineage>
        <taxon>Eukaryota</taxon>
        <taxon>Fungi</taxon>
        <taxon>Fungi incertae sedis</taxon>
        <taxon>Chytridiomycota</taxon>
        <taxon>Chytridiomycota incertae sedis</taxon>
        <taxon>Neocallimastigomycetes</taxon>
        <taxon>Neocallimastigales</taxon>
        <taxon>Neocallimastigaceae</taxon>
        <taxon>Neocallimastix</taxon>
    </lineage>
</organism>
<dbReference type="InterPro" id="IPR007612">
    <property type="entry name" value="LOR"/>
</dbReference>